<gene>
    <name evidence="1" type="ORF">VM95_35110</name>
</gene>
<comment type="caution">
    <text evidence="1">The sequence shown here is derived from an EMBL/GenBank/DDBJ whole genome shotgun (WGS) entry which is preliminary data.</text>
</comment>
<evidence type="ECO:0000313" key="2">
    <source>
        <dbReference type="Proteomes" id="UP000033699"/>
    </source>
</evidence>
<accession>A0A0F2T757</accession>
<proteinExistence type="predicted"/>
<dbReference type="AlphaFoldDB" id="A0A0F2T757"/>
<sequence>MELDRLLPQWDHRERHRLAVRTAPAPDATAAIAAVEAVQWRDVPVFRLLMNFGSINAKRGETARPFLDAMITGGFSVLHRSPDELVVGAAAKVTGPGNGIADLGEDPHRGFRDFDRPGHYKVAFNFRCVDGELLTETRVVSTDPVTRRRFRRYWTVIRLPSGIIRKEWLRAARRRLAAAG</sequence>
<organism evidence="1 2">
    <name type="scientific">Streptomyces rubellomurinus (strain ATCC 31215)</name>
    <dbReference type="NCBI Taxonomy" id="359131"/>
    <lineage>
        <taxon>Bacteria</taxon>
        <taxon>Bacillati</taxon>
        <taxon>Actinomycetota</taxon>
        <taxon>Actinomycetes</taxon>
        <taxon>Kitasatosporales</taxon>
        <taxon>Streptomycetaceae</taxon>
        <taxon>Streptomyces</taxon>
    </lineage>
</organism>
<reference evidence="1 2" key="1">
    <citation type="submission" date="2015-02" db="EMBL/GenBank/DDBJ databases">
        <authorList>
            <person name="Ju K.-S."/>
            <person name="Doroghazi J.R."/>
            <person name="Metcalf W."/>
        </authorList>
    </citation>
    <scope>NUCLEOTIDE SEQUENCE [LARGE SCALE GENOMIC DNA]</scope>
    <source>
        <strain evidence="1 2">ATCC 31215</strain>
    </source>
</reference>
<dbReference type="RefSeq" id="WP_045704784.1">
    <property type="nucleotide sequence ID" value="NZ_JZKH01000134.1"/>
</dbReference>
<keyword evidence="2" id="KW-1185">Reference proteome</keyword>
<evidence type="ECO:0000313" key="1">
    <source>
        <dbReference type="EMBL" id="KJS58160.1"/>
    </source>
</evidence>
<dbReference type="PATRIC" id="fig|359131.3.peg.1537"/>
<dbReference type="OrthoDB" id="5464833at2"/>
<dbReference type="EMBL" id="JZKH01000134">
    <property type="protein sequence ID" value="KJS58160.1"/>
    <property type="molecule type" value="Genomic_DNA"/>
</dbReference>
<dbReference type="Proteomes" id="UP000033699">
    <property type="component" value="Unassembled WGS sequence"/>
</dbReference>
<evidence type="ECO:0008006" key="3">
    <source>
        <dbReference type="Google" id="ProtNLM"/>
    </source>
</evidence>
<name>A0A0F2T757_STRR3</name>
<protein>
    <recommendedName>
        <fullName evidence="3">DUF2867 domain-containing protein</fullName>
    </recommendedName>
</protein>